<evidence type="ECO:0000313" key="13">
    <source>
        <dbReference type="Proteomes" id="UP000239861"/>
    </source>
</evidence>
<dbReference type="Gene3D" id="3.90.230.10">
    <property type="entry name" value="Creatinase/methionine aminopeptidase superfamily"/>
    <property type="match status" value="1"/>
</dbReference>
<dbReference type="GO" id="GO:0004239">
    <property type="term" value="F:initiator methionyl aminopeptidase activity"/>
    <property type="evidence" value="ECO:0007669"/>
    <property type="project" value="UniProtKB-UniRule"/>
</dbReference>
<evidence type="ECO:0000256" key="6">
    <source>
        <dbReference type="HAMAP-Rule" id="MF_01974"/>
    </source>
</evidence>
<feature type="binding site" evidence="6">
    <location>
        <position position="205"/>
    </location>
    <ligand>
        <name>a divalent metal cation</name>
        <dbReference type="ChEBI" id="CHEBI:60240"/>
        <label>2</label>
        <note>catalytic</note>
    </ligand>
</feature>
<dbReference type="STRING" id="505249.SAMN06295997_10274"/>
<comment type="similarity">
    <text evidence="6">Belongs to the peptidase M24A family. Methionine aminopeptidase type 1 subfamily.</text>
</comment>
<dbReference type="GO" id="GO:0046872">
    <property type="term" value="F:metal ion binding"/>
    <property type="evidence" value="ECO:0007669"/>
    <property type="project" value="UniProtKB-UniRule"/>
</dbReference>
<dbReference type="Proteomes" id="UP000224740">
    <property type="component" value="Unassembled WGS sequence"/>
</dbReference>
<reference evidence="10" key="2">
    <citation type="submission" date="2017-09" db="EMBL/GenBank/DDBJ databases">
        <authorList>
            <person name="Perez-Cataluna A."/>
            <person name="Figueras M.J."/>
            <person name="Salas-Masso N."/>
        </authorList>
    </citation>
    <scope>NUCLEOTIDE SEQUENCE</scope>
    <source>
        <strain evidence="10">CECT 7727</strain>
    </source>
</reference>
<dbReference type="PANTHER" id="PTHR43330:SF27">
    <property type="entry name" value="METHIONINE AMINOPEPTIDASE"/>
    <property type="match status" value="1"/>
</dbReference>
<protein>
    <recommendedName>
        <fullName evidence="6 7">Methionine aminopeptidase</fullName>
        <shortName evidence="6">MAP</shortName>
        <shortName evidence="6">MetAP</shortName>
        <ecNumber evidence="6 7">3.4.11.18</ecNumber>
    </recommendedName>
    <alternativeName>
        <fullName evidence="6">Peptidase M</fullName>
    </alternativeName>
</protein>
<gene>
    <name evidence="6 9" type="primary">map</name>
    <name evidence="9" type="ORF">AMRN_0951</name>
    <name evidence="11" type="ORF">B0F89_10680</name>
    <name evidence="10" type="ORF">CPH92_10755</name>
</gene>
<dbReference type="NCBIfam" id="TIGR00500">
    <property type="entry name" value="met_pdase_I"/>
    <property type="match status" value="1"/>
</dbReference>
<feature type="domain" description="Peptidase M24" evidence="8">
    <location>
        <begin position="13"/>
        <end position="241"/>
    </location>
</feature>
<feature type="binding site" evidence="6">
    <location>
        <position position="78"/>
    </location>
    <ligand>
        <name>substrate</name>
    </ligand>
</feature>
<reference evidence="12" key="1">
    <citation type="submission" date="2017-09" db="EMBL/GenBank/DDBJ databases">
        <title>Arcobacter canalis sp. nov., a new species isolated from a water canal contaminated with urban sewage.</title>
        <authorList>
            <person name="Perez-Cataluna A."/>
            <person name="Salas-Masso N."/>
            <person name="Figueras M.J."/>
        </authorList>
    </citation>
    <scope>NUCLEOTIDE SEQUENCE [LARGE SCALE GENOMIC DNA]</scope>
    <source>
        <strain evidence="12">CECT 7727</strain>
    </source>
</reference>
<evidence type="ECO:0000256" key="5">
    <source>
        <dbReference type="ARBA" id="ARBA00022801"/>
    </source>
</evidence>
<dbReference type="Proteomes" id="UP000239861">
    <property type="component" value="Unassembled WGS sequence"/>
</dbReference>
<evidence type="ECO:0000256" key="7">
    <source>
        <dbReference type="RuleBase" id="RU003653"/>
    </source>
</evidence>
<comment type="cofactor">
    <cofactor evidence="6">
        <name>Co(2+)</name>
        <dbReference type="ChEBI" id="CHEBI:48828"/>
    </cofactor>
    <cofactor evidence="6">
        <name>Zn(2+)</name>
        <dbReference type="ChEBI" id="CHEBI:29105"/>
    </cofactor>
    <cofactor evidence="6">
        <name>Mn(2+)</name>
        <dbReference type="ChEBI" id="CHEBI:29035"/>
    </cofactor>
    <cofactor evidence="6">
        <name>Fe(2+)</name>
        <dbReference type="ChEBI" id="CHEBI:29033"/>
    </cofactor>
    <text evidence="6">Binds 2 divalent metal cations per subunit. Has a high-affinity and a low affinity metal-binding site. The true nature of the physiological cofactor is under debate. The enzyme is active with cobalt, zinc, manganese or divalent iron ions. Most likely, methionine aminopeptidases function as mononuclear Fe(2+)-metalloproteases under physiological conditions, and the catalytically relevant metal-binding site has been assigned to the histidine-containing high-affinity site.</text>
</comment>
<dbReference type="HAMAP" id="MF_01974">
    <property type="entry name" value="MetAP_1"/>
    <property type="match status" value="1"/>
</dbReference>
<dbReference type="KEGG" id="amar:AMRN_0951"/>
<evidence type="ECO:0000313" key="10">
    <source>
        <dbReference type="EMBL" id="PHO14747.1"/>
    </source>
</evidence>
<dbReference type="InterPro" id="IPR036005">
    <property type="entry name" value="Creatinase/aminopeptidase-like"/>
</dbReference>
<comment type="function">
    <text evidence="1 6">Removes the N-terminal methionine from nascent proteins. The N-terminal methionine is often cleaved when the second residue in the primary sequence is small and uncharged (Met-Ala-, Cys, Gly, Pro, Ser, Thr, or Val). Requires deformylation of the N(alpha)-formylated initiator methionine before it can be hydrolyzed.</text>
</comment>
<dbReference type="GO" id="GO:0006508">
    <property type="term" value="P:proteolysis"/>
    <property type="evidence" value="ECO:0007669"/>
    <property type="project" value="UniProtKB-KW"/>
</dbReference>
<evidence type="ECO:0000256" key="2">
    <source>
        <dbReference type="ARBA" id="ARBA00022438"/>
    </source>
</evidence>
<dbReference type="EC" id="3.4.11.18" evidence="6 7"/>
<dbReference type="RefSeq" id="WP_079577044.1">
    <property type="nucleotide sequence ID" value="NZ_CP032101.1"/>
</dbReference>
<reference evidence="11 13" key="3">
    <citation type="submission" date="2018-02" db="EMBL/GenBank/DDBJ databases">
        <title>Subsurface microbial communities from deep shales in Ohio and West Virginia, USA.</title>
        <authorList>
            <person name="Wrighton K."/>
        </authorList>
    </citation>
    <scope>NUCLEOTIDE SEQUENCE [LARGE SCALE GENOMIC DNA]</scope>
    <source>
        <strain evidence="11 13">MARC-MIP3H16</strain>
    </source>
</reference>
<feature type="binding site" evidence="6">
    <location>
        <position position="176"/>
    </location>
    <ligand>
        <name>substrate</name>
    </ligand>
</feature>
<feature type="binding site" evidence="6">
    <location>
        <position position="236"/>
    </location>
    <ligand>
        <name>a divalent metal cation</name>
        <dbReference type="ChEBI" id="CHEBI:60240"/>
        <label>2</label>
        <note>catalytic</note>
    </ligand>
</feature>
<dbReference type="PROSITE" id="PS00680">
    <property type="entry name" value="MAP_1"/>
    <property type="match status" value="1"/>
</dbReference>
<organism evidence="9 14">
    <name type="scientific">Malaciobacter marinus</name>
    <dbReference type="NCBI Taxonomy" id="505249"/>
    <lineage>
        <taxon>Bacteria</taxon>
        <taxon>Pseudomonadati</taxon>
        <taxon>Campylobacterota</taxon>
        <taxon>Epsilonproteobacteria</taxon>
        <taxon>Campylobacterales</taxon>
        <taxon>Arcobacteraceae</taxon>
        <taxon>Malaciobacter</taxon>
    </lineage>
</organism>
<dbReference type="EMBL" id="CP032101">
    <property type="protein sequence ID" value="AXX86702.1"/>
    <property type="molecule type" value="Genomic_DNA"/>
</dbReference>
<dbReference type="AlphaFoldDB" id="A0A1T4ZTM7"/>
<evidence type="ECO:0000259" key="8">
    <source>
        <dbReference type="Pfam" id="PF00557"/>
    </source>
</evidence>
<dbReference type="Pfam" id="PF00557">
    <property type="entry name" value="Peptidase_M24"/>
    <property type="match status" value="1"/>
</dbReference>
<comment type="catalytic activity">
    <reaction evidence="6 7">
        <text>Release of N-terminal amino acids, preferentially methionine, from peptides and arylamides.</text>
        <dbReference type="EC" id="3.4.11.18"/>
    </reaction>
</comment>
<keyword evidence="5 6" id="KW-0378">Hydrolase</keyword>
<sequence>MAIAIRKPNEIQKLRDANVIVAKTLNYLNENVKPGMTLKEVDAMGEKFLTNLGARPSFKGLYGFPGAICTSLNEVIIHGIPSDVVLKEGDILGLDIGTELDGWYGDAAITMPIGKISKEDEELIACAKDSLLYAIDIIHEGMRFKELSKAIEDFIVARGYQPLIRFCGHGIGKKPHDEPEIPNYLENGSPKSGPKIKNGMVFCLEPMICHKDREPVILENDWDVVSSDGLRGSHYEHTVAVINGKAEILSTVVDN</sequence>
<keyword evidence="2 6" id="KW-0031">Aminopeptidase</keyword>
<evidence type="ECO:0000256" key="4">
    <source>
        <dbReference type="ARBA" id="ARBA00022723"/>
    </source>
</evidence>
<dbReference type="GO" id="GO:0070006">
    <property type="term" value="F:metalloaminopeptidase activity"/>
    <property type="evidence" value="ECO:0007669"/>
    <property type="project" value="UniProtKB-UniRule"/>
</dbReference>
<proteinExistence type="inferred from homology"/>
<feature type="binding site" evidence="6">
    <location>
        <position position="169"/>
    </location>
    <ligand>
        <name>a divalent metal cation</name>
        <dbReference type="ChEBI" id="CHEBI:60240"/>
        <label>2</label>
        <note>catalytic</note>
    </ligand>
</feature>
<keyword evidence="3 6" id="KW-0645">Protease</keyword>
<feature type="binding site" evidence="6">
    <location>
        <position position="95"/>
    </location>
    <ligand>
        <name>a divalent metal cation</name>
        <dbReference type="ChEBI" id="CHEBI:60240"/>
        <label>1</label>
    </ligand>
</feature>
<keyword evidence="12" id="KW-1185">Reference proteome</keyword>
<feature type="binding site" evidence="6">
    <location>
        <position position="236"/>
    </location>
    <ligand>
        <name>a divalent metal cation</name>
        <dbReference type="ChEBI" id="CHEBI:60240"/>
        <label>1</label>
    </ligand>
</feature>
<evidence type="ECO:0000313" key="14">
    <source>
        <dbReference type="Proteomes" id="UP000264693"/>
    </source>
</evidence>
<reference evidence="9 14" key="4">
    <citation type="submission" date="2018-08" db="EMBL/GenBank/DDBJ databases">
        <title>Complete genome of the Arcobacter marinus type strain JCM 15502.</title>
        <authorList>
            <person name="Miller W.G."/>
            <person name="Yee E."/>
            <person name="Huynh S."/>
            <person name="Parker C.T."/>
        </authorList>
    </citation>
    <scope>NUCLEOTIDE SEQUENCE [LARGE SCALE GENOMIC DNA]</scope>
    <source>
        <strain evidence="9 14">JCM 15502</strain>
    </source>
</reference>
<evidence type="ECO:0000256" key="3">
    <source>
        <dbReference type="ARBA" id="ARBA00022670"/>
    </source>
</evidence>
<evidence type="ECO:0000313" key="11">
    <source>
        <dbReference type="EMBL" id="PPK61986.1"/>
    </source>
</evidence>
<evidence type="ECO:0000313" key="12">
    <source>
        <dbReference type="Proteomes" id="UP000224740"/>
    </source>
</evidence>
<dbReference type="EMBL" id="PTIW01000006">
    <property type="protein sequence ID" value="PPK61986.1"/>
    <property type="molecule type" value="Genomic_DNA"/>
</dbReference>
<dbReference type="EMBL" id="NXAO01000048">
    <property type="protein sequence ID" value="PHO14747.1"/>
    <property type="molecule type" value="Genomic_DNA"/>
</dbReference>
<keyword evidence="4 6" id="KW-0479">Metal-binding</keyword>
<comment type="subunit">
    <text evidence="6">Monomer.</text>
</comment>
<dbReference type="InterPro" id="IPR002467">
    <property type="entry name" value="Pept_M24A_MAP1"/>
</dbReference>
<dbReference type="PANTHER" id="PTHR43330">
    <property type="entry name" value="METHIONINE AMINOPEPTIDASE"/>
    <property type="match status" value="1"/>
</dbReference>
<feature type="binding site" evidence="6">
    <location>
        <position position="106"/>
    </location>
    <ligand>
        <name>a divalent metal cation</name>
        <dbReference type="ChEBI" id="CHEBI:60240"/>
        <label>2</label>
        <note>catalytic</note>
    </ligand>
</feature>
<dbReference type="SUPFAM" id="SSF55920">
    <property type="entry name" value="Creatinase/aminopeptidase"/>
    <property type="match status" value="1"/>
</dbReference>
<dbReference type="InterPro" id="IPR001714">
    <property type="entry name" value="Pept_M24_MAP"/>
</dbReference>
<accession>A0A1T4ZTM7</accession>
<dbReference type="GO" id="GO:0005829">
    <property type="term" value="C:cytosol"/>
    <property type="evidence" value="ECO:0007669"/>
    <property type="project" value="TreeGrafter"/>
</dbReference>
<dbReference type="Proteomes" id="UP000264693">
    <property type="component" value="Chromosome"/>
</dbReference>
<name>A0A1T4ZTM7_9BACT</name>
<dbReference type="CDD" id="cd01086">
    <property type="entry name" value="MetAP1"/>
    <property type="match status" value="1"/>
</dbReference>
<dbReference type="PRINTS" id="PR00599">
    <property type="entry name" value="MAPEPTIDASE"/>
</dbReference>
<evidence type="ECO:0000256" key="1">
    <source>
        <dbReference type="ARBA" id="ARBA00002521"/>
    </source>
</evidence>
<dbReference type="InterPro" id="IPR000994">
    <property type="entry name" value="Pept_M24"/>
</dbReference>
<feature type="binding site" evidence="6">
    <location>
        <position position="106"/>
    </location>
    <ligand>
        <name>a divalent metal cation</name>
        <dbReference type="ChEBI" id="CHEBI:60240"/>
        <label>1</label>
    </ligand>
</feature>
<evidence type="ECO:0000313" key="9">
    <source>
        <dbReference type="EMBL" id="AXX86702.1"/>
    </source>
</evidence>